<evidence type="ECO:0000313" key="2">
    <source>
        <dbReference type="Proteomes" id="UP001392437"/>
    </source>
</evidence>
<accession>A0AAW0Q352</accession>
<dbReference type="EMBL" id="JAQQWP010000012">
    <property type="protein sequence ID" value="KAK8092909.1"/>
    <property type="molecule type" value="Genomic_DNA"/>
</dbReference>
<proteinExistence type="predicted"/>
<comment type="caution">
    <text evidence="1">The sequence shown here is derived from an EMBL/GenBank/DDBJ whole genome shotgun (WGS) entry which is preliminary data.</text>
</comment>
<organism evidence="1 2">
    <name type="scientific">Apiospora kogelbergensis</name>
    <dbReference type="NCBI Taxonomy" id="1337665"/>
    <lineage>
        <taxon>Eukaryota</taxon>
        <taxon>Fungi</taxon>
        <taxon>Dikarya</taxon>
        <taxon>Ascomycota</taxon>
        <taxon>Pezizomycotina</taxon>
        <taxon>Sordariomycetes</taxon>
        <taxon>Xylariomycetidae</taxon>
        <taxon>Amphisphaeriales</taxon>
        <taxon>Apiosporaceae</taxon>
        <taxon>Apiospora</taxon>
    </lineage>
</organism>
<gene>
    <name evidence="1" type="ORF">PG999_014496</name>
</gene>
<dbReference type="AlphaFoldDB" id="A0AAW0Q352"/>
<protein>
    <submittedName>
        <fullName evidence="1">Uncharacterized protein</fullName>
    </submittedName>
</protein>
<dbReference type="InterPro" id="IPR022085">
    <property type="entry name" value="OpdG"/>
</dbReference>
<keyword evidence="2" id="KW-1185">Reference proteome</keyword>
<name>A0AAW0Q352_9PEZI</name>
<dbReference type="Proteomes" id="UP001392437">
    <property type="component" value="Unassembled WGS sequence"/>
</dbReference>
<sequence length="163" mass="18493">MNHASEVEEQALRGHLKLSKIARREMFDREAARGNDNTLWKTMESVISQFGARYAQPTQFSIGYYEVHLHDLWYMFIASSQHIDDDHAGQDRLIRDSAGRHGRIWTDLPFLIEDVHDAWKKAVKEAPTCQQCARQCRNLTSAVARLVSVGVCVAGLGQCGLEH</sequence>
<evidence type="ECO:0000313" key="1">
    <source>
        <dbReference type="EMBL" id="KAK8092909.1"/>
    </source>
</evidence>
<reference evidence="1 2" key="1">
    <citation type="submission" date="2023-01" db="EMBL/GenBank/DDBJ databases">
        <title>Analysis of 21 Apiospora genomes using comparative genomics revels a genus with tremendous synthesis potential of carbohydrate active enzymes and secondary metabolites.</title>
        <authorList>
            <person name="Sorensen T."/>
        </authorList>
    </citation>
    <scope>NUCLEOTIDE SEQUENCE [LARGE SCALE GENOMIC DNA]</scope>
    <source>
        <strain evidence="1 2">CBS 117206</strain>
    </source>
</reference>
<dbReference type="Pfam" id="PF12311">
    <property type="entry name" value="DUF3632"/>
    <property type="match status" value="1"/>
</dbReference>